<evidence type="ECO:0000256" key="2">
    <source>
        <dbReference type="ARBA" id="ARBA00022475"/>
    </source>
</evidence>
<dbReference type="InterPro" id="IPR022929">
    <property type="entry name" value="Put_MntP"/>
</dbReference>
<keyword evidence="4 8" id="KW-1133">Transmembrane helix</keyword>
<dbReference type="EMBL" id="JAHLQF010000001">
    <property type="protein sequence ID" value="MBU5482713.1"/>
    <property type="molecule type" value="Genomic_DNA"/>
</dbReference>
<comment type="similarity">
    <text evidence="8">Belongs to the MntP (TC 9.B.29) family.</text>
</comment>
<evidence type="ECO:0000256" key="1">
    <source>
        <dbReference type="ARBA" id="ARBA00022448"/>
    </source>
</evidence>
<feature type="transmembrane region" description="Helical" evidence="8">
    <location>
        <begin position="39"/>
        <end position="58"/>
    </location>
</feature>
<evidence type="ECO:0000256" key="7">
    <source>
        <dbReference type="ARBA" id="ARBA00023211"/>
    </source>
</evidence>
<name>A0ABS6ECB7_9CLOT</name>
<feature type="transmembrane region" description="Helical" evidence="8">
    <location>
        <begin position="165"/>
        <end position="182"/>
    </location>
</feature>
<organism evidence="9 10">
    <name type="scientific">Clostridium mobile</name>
    <dbReference type="NCBI Taxonomy" id="2841512"/>
    <lineage>
        <taxon>Bacteria</taxon>
        <taxon>Bacillati</taxon>
        <taxon>Bacillota</taxon>
        <taxon>Clostridia</taxon>
        <taxon>Eubacteriales</taxon>
        <taxon>Clostridiaceae</taxon>
        <taxon>Clostridium</taxon>
    </lineage>
</organism>
<dbReference type="PANTHER" id="PTHR35529:SF1">
    <property type="entry name" value="MANGANESE EFFLUX PUMP MNTP-RELATED"/>
    <property type="match status" value="1"/>
</dbReference>
<keyword evidence="7 8" id="KW-0464">Manganese</keyword>
<feature type="transmembrane region" description="Helical" evidence="8">
    <location>
        <begin position="107"/>
        <end position="126"/>
    </location>
</feature>
<dbReference type="Pfam" id="PF02659">
    <property type="entry name" value="Mntp"/>
    <property type="match status" value="1"/>
</dbReference>
<dbReference type="InterPro" id="IPR003810">
    <property type="entry name" value="Mntp/YtaF"/>
</dbReference>
<feature type="transmembrane region" description="Helical" evidence="8">
    <location>
        <begin position="6"/>
        <end position="27"/>
    </location>
</feature>
<evidence type="ECO:0000256" key="5">
    <source>
        <dbReference type="ARBA" id="ARBA00023065"/>
    </source>
</evidence>
<dbReference type="HAMAP" id="MF_01521">
    <property type="entry name" value="MntP_pump"/>
    <property type="match status" value="1"/>
</dbReference>
<comment type="subcellular location">
    <subcellularLocation>
        <location evidence="8">Cell membrane</location>
        <topology evidence="8">Multi-pass membrane protein</topology>
    </subcellularLocation>
</comment>
<evidence type="ECO:0000256" key="3">
    <source>
        <dbReference type="ARBA" id="ARBA00022692"/>
    </source>
</evidence>
<evidence type="ECO:0000256" key="6">
    <source>
        <dbReference type="ARBA" id="ARBA00023136"/>
    </source>
</evidence>
<keyword evidence="5 8" id="KW-0406">Ion transport</keyword>
<comment type="function">
    <text evidence="8">Probably functions as a manganese efflux pump.</text>
</comment>
<keyword evidence="6 8" id="KW-0472">Membrane</keyword>
<comment type="caution">
    <text evidence="9">The sequence shown here is derived from an EMBL/GenBank/DDBJ whole genome shotgun (WGS) entry which is preliminary data.</text>
</comment>
<evidence type="ECO:0000313" key="10">
    <source>
        <dbReference type="Proteomes" id="UP000726170"/>
    </source>
</evidence>
<keyword evidence="3 8" id="KW-0812">Transmembrane</keyword>
<evidence type="ECO:0000313" key="9">
    <source>
        <dbReference type="EMBL" id="MBU5482713.1"/>
    </source>
</evidence>
<keyword evidence="2 8" id="KW-1003">Cell membrane</keyword>
<protein>
    <recommendedName>
        <fullName evidence="8">Putative manganese efflux pump MntP</fullName>
    </recommendedName>
</protein>
<keyword evidence="1 8" id="KW-0813">Transport</keyword>
<dbReference type="Proteomes" id="UP000726170">
    <property type="component" value="Unassembled WGS sequence"/>
</dbReference>
<feature type="transmembrane region" description="Helical" evidence="8">
    <location>
        <begin position="70"/>
        <end position="86"/>
    </location>
</feature>
<feature type="transmembrane region" description="Helical" evidence="8">
    <location>
        <begin position="132"/>
        <end position="153"/>
    </location>
</feature>
<evidence type="ECO:0000256" key="8">
    <source>
        <dbReference type="HAMAP-Rule" id="MF_01521"/>
    </source>
</evidence>
<accession>A0ABS6ECB7</accession>
<dbReference type="RefSeq" id="WP_216437138.1">
    <property type="nucleotide sequence ID" value="NZ_JAHLQF010000001.1"/>
</dbReference>
<proteinExistence type="inferred from homology"/>
<evidence type="ECO:0000256" key="4">
    <source>
        <dbReference type="ARBA" id="ARBA00022989"/>
    </source>
</evidence>
<keyword evidence="10" id="KW-1185">Reference proteome</keyword>
<reference evidence="9 10" key="1">
    <citation type="submission" date="2021-06" db="EMBL/GenBank/DDBJ databases">
        <authorList>
            <person name="Sun Q."/>
            <person name="Li D."/>
        </authorList>
    </citation>
    <scope>NUCLEOTIDE SEQUENCE [LARGE SCALE GENOMIC DNA]</scope>
    <source>
        <strain evidence="9 10">MSJ-11</strain>
    </source>
</reference>
<sequence length="195" mass="21449">MDLFTILFIAFGLSMDAFAVSITNGVTLQEVRIKDALKIAAYFGVFQGLMPLLGWLVGINFENYITKFDHWVAFLLLAFIGGKMIYETLKSDDSCPTEKVELCNKTLVMLAIATSIDALAVGVSFAFLQVSILQSILIIGVITFIVCFIGVYLGKKFGCLLKRNAELIGGIILVMIGFKIFAEHTDLISAFKILN</sequence>
<dbReference type="PANTHER" id="PTHR35529">
    <property type="entry name" value="MANGANESE EFFLUX PUMP MNTP-RELATED"/>
    <property type="match status" value="1"/>
</dbReference>
<gene>
    <name evidence="8" type="primary">mntP</name>
    <name evidence="9" type="ORF">KQI86_00160</name>
</gene>